<dbReference type="STRING" id="418495.SAMN05216215_101499"/>
<dbReference type="Pfam" id="PF13577">
    <property type="entry name" value="SnoaL_4"/>
    <property type="match status" value="1"/>
</dbReference>
<accession>A0A1H3E4D9</accession>
<reference evidence="3" key="1">
    <citation type="submission" date="2016-10" db="EMBL/GenBank/DDBJ databases">
        <authorList>
            <person name="Varghese N."/>
            <person name="Submissions S."/>
        </authorList>
    </citation>
    <scope>NUCLEOTIDE SEQUENCE [LARGE SCALE GENOMIC DNA]</scope>
    <source>
        <strain evidence="3">CGMCC 4.3530</strain>
    </source>
</reference>
<dbReference type="Proteomes" id="UP000199529">
    <property type="component" value="Unassembled WGS sequence"/>
</dbReference>
<dbReference type="Gene3D" id="3.10.450.50">
    <property type="match status" value="1"/>
</dbReference>
<dbReference type="InterPro" id="IPR032710">
    <property type="entry name" value="NTF2-like_dom_sf"/>
</dbReference>
<dbReference type="InterPro" id="IPR037401">
    <property type="entry name" value="SnoaL-like"/>
</dbReference>
<gene>
    <name evidence="2" type="ORF">SAMN05216215_101499</name>
</gene>
<proteinExistence type="predicted"/>
<evidence type="ECO:0000259" key="1">
    <source>
        <dbReference type="Pfam" id="PF13577"/>
    </source>
</evidence>
<sequence length="158" mass="17207">MTLAAADRVELADLVARYAAAVDDRAFATAAVLFAEDAVLAMPSPPAELGPVDVHSGRSAIAGALRAVEAFELTQHAIVGQVFDGDGRSATGRIACIAHHLGRRSSGEPINLVWHLRYADGYRKQDGAWLFARRELSIDWIETRTPRRSRVPSWSEDD</sequence>
<feature type="domain" description="SnoaL-like" evidence="1">
    <location>
        <begin position="5"/>
        <end position="134"/>
    </location>
</feature>
<dbReference type="EMBL" id="FNOK01000014">
    <property type="protein sequence ID" value="SDX73593.1"/>
    <property type="molecule type" value="Genomic_DNA"/>
</dbReference>
<organism evidence="2 3">
    <name type="scientific">Saccharopolyspora shandongensis</name>
    <dbReference type="NCBI Taxonomy" id="418495"/>
    <lineage>
        <taxon>Bacteria</taxon>
        <taxon>Bacillati</taxon>
        <taxon>Actinomycetota</taxon>
        <taxon>Actinomycetes</taxon>
        <taxon>Pseudonocardiales</taxon>
        <taxon>Pseudonocardiaceae</taxon>
        <taxon>Saccharopolyspora</taxon>
    </lineage>
</organism>
<evidence type="ECO:0000313" key="3">
    <source>
        <dbReference type="Proteomes" id="UP000199529"/>
    </source>
</evidence>
<dbReference type="SUPFAM" id="SSF54427">
    <property type="entry name" value="NTF2-like"/>
    <property type="match status" value="1"/>
</dbReference>
<evidence type="ECO:0000313" key="2">
    <source>
        <dbReference type="EMBL" id="SDX73593.1"/>
    </source>
</evidence>
<keyword evidence="3" id="KW-1185">Reference proteome</keyword>
<dbReference type="AlphaFoldDB" id="A0A1H3E4D9"/>
<name>A0A1H3E4D9_9PSEU</name>
<dbReference type="CDD" id="cd00531">
    <property type="entry name" value="NTF2_like"/>
    <property type="match status" value="1"/>
</dbReference>
<dbReference type="OrthoDB" id="1492465at2"/>
<protein>
    <submittedName>
        <fullName evidence="2">SnoaL-like domain-containing protein</fullName>
    </submittedName>
</protein>